<organism evidence="2 3">
    <name type="scientific">Jannaschia helgolandensis</name>
    <dbReference type="NCBI Taxonomy" id="188906"/>
    <lineage>
        <taxon>Bacteria</taxon>
        <taxon>Pseudomonadati</taxon>
        <taxon>Pseudomonadota</taxon>
        <taxon>Alphaproteobacteria</taxon>
        <taxon>Rhodobacterales</taxon>
        <taxon>Roseobacteraceae</taxon>
        <taxon>Jannaschia</taxon>
    </lineage>
</organism>
<keyword evidence="1" id="KW-1133">Transmembrane helix</keyword>
<dbReference type="Proteomes" id="UP000199283">
    <property type="component" value="Unassembled WGS sequence"/>
</dbReference>
<evidence type="ECO:0000313" key="3">
    <source>
        <dbReference type="Proteomes" id="UP000199283"/>
    </source>
</evidence>
<feature type="transmembrane region" description="Helical" evidence="1">
    <location>
        <begin position="12"/>
        <end position="42"/>
    </location>
</feature>
<proteinExistence type="predicted"/>
<sequence>MERIKSLLASALVAVILFAGFGFGIIAVGFAIVLGGAFALALRLAGPRIIAEAEKRAETVQDETFEGQPASA</sequence>
<dbReference type="EMBL" id="FNZQ01000004">
    <property type="protein sequence ID" value="SEL30839.1"/>
    <property type="molecule type" value="Genomic_DNA"/>
</dbReference>
<reference evidence="2 3" key="1">
    <citation type="submission" date="2016-10" db="EMBL/GenBank/DDBJ databases">
        <authorList>
            <person name="de Groot N.N."/>
        </authorList>
    </citation>
    <scope>NUCLEOTIDE SEQUENCE [LARGE SCALE GENOMIC DNA]</scope>
    <source>
        <strain evidence="2 3">DSM 14858</strain>
    </source>
</reference>
<evidence type="ECO:0000256" key="1">
    <source>
        <dbReference type="SAM" id="Phobius"/>
    </source>
</evidence>
<protein>
    <submittedName>
        <fullName evidence="2">Uncharacterized protein</fullName>
    </submittedName>
</protein>
<gene>
    <name evidence="2" type="ORF">SAMN04488526_2417</name>
</gene>
<name>A0A1H7P5H7_9RHOB</name>
<dbReference type="AlphaFoldDB" id="A0A1H7P5H7"/>
<keyword evidence="1" id="KW-0812">Transmembrane</keyword>
<keyword evidence="3" id="KW-1185">Reference proteome</keyword>
<dbReference type="RefSeq" id="WP_092763062.1">
    <property type="nucleotide sequence ID" value="NZ_FNZQ01000004.1"/>
</dbReference>
<evidence type="ECO:0000313" key="2">
    <source>
        <dbReference type="EMBL" id="SEL30839.1"/>
    </source>
</evidence>
<keyword evidence="1" id="KW-0472">Membrane</keyword>
<accession>A0A1H7P5H7</accession>